<comment type="caution">
    <text evidence="3">The sequence shown here is derived from an EMBL/GenBank/DDBJ whole genome shotgun (WGS) entry which is preliminary data.</text>
</comment>
<gene>
    <name evidence="3" type="ORF">Lwor_0777</name>
</gene>
<evidence type="ECO:0000313" key="4">
    <source>
        <dbReference type="Proteomes" id="UP000054662"/>
    </source>
</evidence>
<evidence type="ECO:0000256" key="1">
    <source>
        <dbReference type="SAM" id="SignalP"/>
    </source>
</evidence>
<dbReference type="STRING" id="45076.Lwor_0777"/>
<proteinExistence type="predicted"/>
<dbReference type="AlphaFoldDB" id="A0A0W1AIV6"/>
<sequence>MRIFNLFIMCLVLMSCSPVKTPVTNEYQLSSFSSRQWVAKPHHLSILVTAPEAVAGFQTEEMMYIKKPYQLEAFVKNAWASPPADMLFPLLVQSLQRTGYFYAVTSSPYSEQADYRLDTQLLTLDQNFLKKPSILEFDVKVVLTRTADNKVIGSQIISQHIPCQADTPYAGVVAANKASLQFTARAVAFVISHIKNDSGIAKK</sequence>
<accession>A0A0W1AIV6</accession>
<dbReference type="EMBL" id="LNZC01000006">
    <property type="protein sequence ID" value="KTD81276.1"/>
    <property type="molecule type" value="Genomic_DNA"/>
</dbReference>
<keyword evidence="4" id="KW-1185">Reference proteome</keyword>
<reference evidence="3 4" key="1">
    <citation type="submission" date="2015-11" db="EMBL/GenBank/DDBJ databases">
        <title>Genomic analysis of 38 Legionella species identifies large and diverse effector repertoires.</title>
        <authorList>
            <person name="Burstein D."/>
            <person name="Amaro F."/>
            <person name="Zusman T."/>
            <person name="Lifshitz Z."/>
            <person name="Cohen O."/>
            <person name="Gilbert J.A."/>
            <person name="Pupko T."/>
            <person name="Shuman H.A."/>
            <person name="Segal G."/>
        </authorList>
    </citation>
    <scope>NUCLEOTIDE SEQUENCE [LARGE SCALE GENOMIC DNA]</scope>
    <source>
        <strain evidence="3 4">ATCC 49508</strain>
    </source>
</reference>
<dbReference type="PATRIC" id="fig|45076.6.peg.848"/>
<feature type="signal peptide" evidence="1">
    <location>
        <begin position="1"/>
        <end position="21"/>
    </location>
</feature>
<dbReference type="PROSITE" id="PS51257">
    <property type="entry name" value="PROKAR_LIPOPROTEIN"/>
    <property type="match status" value="1"/>
</dbReference>
<evidence type="ECO:0000259" key="2">
    <source>
        <dbReference type="Pfam" id="PF03886"/>
    </source>
</evidence>
<dbReference type="InterPro" id="IPR005586">
    <property type="entry name" value="ABC_trans_aux"/>
</dbReference>
<dbReference type="Pfam" id="PF03886">
    <property type="entry name" value="ABC_trans_aux"/>
    <property type="match status" value="1"/>
</dbReference>
<keyword evidence="1" id="KW-0732">Signal</keyword>
<organism evidence="3 4">
    <name type="scientific">Legionella worsleiensis</name>
    <dbReference type="NCBI Taxonomy" id="45076"/>
    <lineage>
        <taxon>Bacteria</taxon>
        <taxon>Pseudomonadati</taxon>
        <taxon>Pseudomonadota</taxon>
        <taxon>Gammaproteobacteria</taxon>
        <taxon>Legionellales</taxon>
        <taxon>Legionellaceae</taxon>
        <taxon>Legionella</taxon>
    </lineage>
</organism>
<dbReference type="SUPFAM" id="SSF159594">
    <property type="entry name" value="XCC0632-like"/>
    <property type="match status" value="1"/>
</dbReference>
<evidence type="ECO:0000313" key="3">
    <source>
        <dbReference type="EMBL" id="KTD81276.1"/>
    </source>
</evidence>
<name>A0A0W1AIV6_9GAMM</name>
<protein>
    <submittedName>
        <fullName evidence="3">Transport protein</fullName>
    </submittedName>
</protein>
<feature type="domain" description="ABC-type transport auxiliary lipoprotein component" evidence="2">
    <location>
        <begin position="27"/>
        <end position="188"/>
    </location>
</feature>
<dbReference type="Proteomes" id="UP000054662">
    <property type="component" value="Unassembled WGS sequence"/>
</dbReference>
<dbReference type="OrthoDB" id="5624722at2"/>
<dbReference type="Gene3D" id="3.40.50.10610">
    <property type="entry name" value="ABC-type transport auxiliary lipoprotein component"/>
    <property type="match status" value="1"/>
</dbReference>
<feature type="chain" id="PRO_5006919797" evidence="1">
    <location>
        <begin position="22"/>
        <end position="203"/>
    </location>
</feature>
<dbReference type="RefSeq" id="WP_058492607.1">
    <property type="nucleotide sequence ID" value="NZ_CBCRUR010000016.1"/>
</dbReference>